<feature type="transmembrane region" description="Helical" evidence="6">
    <location>
        <begin position="604"/>
        <end position="627"/>
    </location>
</feature>
<evidence type="ECO:0000256" key="3">
    <source>
        <dbReference type="ARBA" id="ARBA00022989"/>
    </source>
</evidence>
<proteinExistence type="predicted"/>
<dbReference type="Gene3D" id="1.20.1740.10">
    <property type="entry name" value="Amino acid/polyamine transporter I"/>
    <property type="match status" value="1"/>
</dbReference>
<feature type="transmembrane region" description="Helical" evidence="6">
    <location>
        <begin position="520"/>
        <end position="544"/>
    </location>
</feature>
<comment type="caution">
    <text evidence="7">The sequence shown here is derived from an EMBL/GenBank/DDBJ whole genome shotgun (WGS) entry which is preliminary data.</text>
</comment>
<dbReference type="PANTHER" id="PTHR11785:SF382">
    <property type="entry name" value="LOW-AFFINITY METHIONINE PERMEASE"/>
    <property type="match status" value="1"/>
</dbReference>
<keyword evidence="3 6" id="KW-1133">Transmembrane helix</keyword>
<keyword evidence="8" id="KW-1185">Reference proteome</keyword>
<evidence type="ECO:0000256" key="4">
    <source>
        <dbReference type="ARBA" id="ARBA00023136"/>
    </source>
</evidence>
<dbReference type="InterPro" id="IPR050598">
    <property type="entry name" value="AminoAcid_Transporter"/>
</dbReference>
<evidence type="ECO:0000256" key="2">
    <source>
        <dbReference type="ARBA" id="ARBA00022692"/>
    </source>
</evidence>
<feature type="region of interest" description="Disordered" evidence="5">
    <location>
        <begin position="322"/>
        <end position="350"/>
    </location>
</feature>
<feature type="compositionally biased region" description="Polar residues" evidence="5">
    <location>
        <begin position="322"/>
        <end position="332"/>
    </location>
</feature>
<dbReference type="GO" id="GO:0016020">
    <property type="term" value="C:membrane"/>
    <property type="evidence" value="ECO:0007669"/>
    <property type="project" value="UniProtKB-SubCell"/>
</dbReference>
<keyword evidence="2 6" id="KW-0812">Transmembrane</keyword>
<gene>
    <name evidence="7" type="ORF">EWM64_g1124</name>
</gene>
<evidence type="ECO:0000256" key="6">
    <source>
        <dbReference type="SAM" id="Phobius"/>
    </source>
</evidence>
<protein>
    <submittedName>
        <fullName evidence="7">Uncharacterized protein</fullName>
    </submittedName>
</protein>
<dbReference type="GO" id="GO:0015179">
    <property type="term" value="F:L-amino acid transmembrane transporter activity"/>
    <property type="evidence" value="ECO:0007669"/>
    <property type="project" value="TreeGrafter"/>
</dbReference>
<feature type="transmembrane region" description="Helical" evidence="6">
    <location>
        <begin position="460"/>
        <end position="486"/>
    </location>
</feature>
<dbReference type="Proteomes" id="UP000298061">
    <property type="component" value="Unassembled WGS sequence"/>
</dbReference>
<reference evidence="7 8" key="1">
    <citation type="submission" date="2019-02" db="EMBL/GenBank/DDBJ databases">
        <title>Genome sequencing of the rare red list fungi Hericium alpestre (H. flagellum).</title>
        <authorList>
            <person name="Buettner E."/>
            <person name="Kellner H."/>
        </authorList>
    </citation>
    <scope>NUCLEOTIDE SEQUENCE [LARGE SCALE GENOMIC DNA]</scope>
    <source>
        <strain evidence="7 8">DSM 108284</strain>
    </source>
</reference>
<sequence>MPAAYAYVLLREAEHASTIAALFAPKRNAWLPPAPKASTLSVENITIHSLALAVPNKRPSIEQALESIAGKLGNVTSLAISAQLLAGHGYWLRKNDIRPRTVMLYHLGCPHPVNFSDAYFSDVTHLYTSTLSGFRSTSLRDLTTLTHVALSTRAQQSDLVMNETAVNIVELLHALPHLQMLVFSIGSPASHSCSHLRSWFILLSDALRHPRFFLLPYVRRARLDWRDVADGRPDVFARAREWRMLADEPDQYVRSQKMEGIWAAVAQEDATFVKWKDAKEWDLDLHQAPGFVYGKSGVDWDDVDTPVPGRPSNDMVSFTNLVRGQKAGQSSPSPSPIEVDEKRGYDDGGDHKTHFGAKEVDLVEVNDAMSSSDLVLRLLTLIHTSSVGQIIGTGIFSTPSSILGSVGSVGASLMLWVLGFVISFCGLFIWLEFGTMFPRSGGEKVYLEAVYTRPKYLSTVFFAANAVLMNFSSGNCIVFAENILVAAGHNADRWTERGIALGAIGFVVLLHGLTPRFGVYLMNALTAFKIIILLFIVVTGWVVLGGGTRVQDSHANFRNAFAGSSQSSNDYATAMFKIIFSYGGWTQVNYVMNNVKNPVRTLKIAGPLGLGVTTVLYLLANVAYFAAASKDEIVNSGVIVAGVFFRNVFSDEAEKALTVFVALSALGIASDHIQVFLPLAFFFLASAVFLLVVPFIRPPGGIGDTPPLPYYLYCLVGIGVMVFGVLYWAVWWLVLPKLFGYKLEMRKKELSDGTVVTLFSRTKDD</sequence>
<name>A0A4Z0A9B5_9AGAM</name>
<feature type="transmembrane region" description="Helical" evidence="6">
    <location>
        <begin position="409"/>
        <end position="431"/>
    </location>
</feature>
<comment type="subcellular location">
    <subcellularLocation>
        <location evidence="1">Membrane</location>
        <topology evidence="1">Multi-pass membrane protein</topology>
    </subcellularLocation>
</comment>
<feature type="transmembrane region" description="Helical" evidence="6">
    <location>
        <begin position="679"/>
        <end position="696"/>
    </location>
</feature>
<accession>A0A4Z0A9B5</accession>
<dbReference type="PANTHER" id="PTHR11785">
    <property type="entry name" value="AMINO ACID TRANSPORTER"/>
    <property type="match status" value="1"/>
</dbReference>
<evidence type="ECO:0000313" key="8">
    <source>
        <dbReference type="Proteomes" id="UP000298061"/>
    </source>
</evidence>
<keyword evidence="4 6" id="KW-0472">Membrane</keyword>
<evidence type="ECO:0000313" key="7">
    <source>
        <dbReference type="EMBL" id="TFY82891.1"/>
    </source>
</evidence>
<dbReference type="STRING" id="135208.A0A4Z0A9B5"/>
<dbReference type="EMBL" id="SFCI01000070">
    <property type="protein sequence ID" value="TFY82891.1"/>
    <property type="molecule type" value="Genomic_DNA"/>
</dbReference>
<dbReference type="OrthoDB" id="5982228at2759"/>
<dbReference type="Pfam" id="PF13520">
    <property type="entry name" value="AA_permease_2"/>
    <property type="match status" value="1"/>
</dbReference>
<organism evidence="7 8">
    <name type="scientific">Hericium alpestre</name>
    <dbReference type="NCBI Taxonomy" id="135208"/>
    <lineage>
        <taxon>Eukaryota</taxon>
        <taxon>Fungi</taxon>
        <taxon>Dikarya</taxon>
        <taxon>Basidiomycota</taxon>
        <taxon>Agaricomycotina</taxon>
        <taxon>Agaricomycetes</taxon>
        <taxon>Russulales</taxon>
        <taxon>Hericiaceae</taxon>
        <taxon>Hericium</taxon>
    </lineage>
</organism>
<evidence type="ECO:0000256" key="1">
    <source>
        <dbReference type="ARBA" id="ARBA00004141"/>
    </source>
</evidence>
<feature type="transmembrane region" description="Helical" evidence="6">
    <location>
        <begin position="708"/>
        <end position="734"/>
    </location>
</feature>
<feature type="transmembrane region" description="Helical" evidence="6">
    <location>
        <begin position="498"/>
        <end position="514"/>
    </location>
</feature>
<dbReference type="AlphaFoldDB" id="A0A4Z0A9B5"/>
<evidence type="ECO:0000256" key="5">
    <source>
        <dbReference type="SAM" id="MobiDB-lite"/>
    </source>
</evidence>
<dbReference type="InterPro" id="IPR002293">
    <property type="entry name" value="AA/rel_permease1"/>
</dbReference>
<feature type="compositionally biased region" description="Basic and acidic residues" evidence="5">
    <location>
        <begin position="339"/>
        <end position="350"/>
    </location>
</feature>